<keyword evidence="3" id="KW-1185">Reference proteome</keyword>
<reference evidence="3" key="2">
    <citation type="journal article" date="2016" name="Sci. Rep.">
        <title>Dictyocaulus viviparus genome, variome and transcriptome elucidate lungworm biology and support future intervention.</title>
        <authorList>
            <person name="McNulty S.N."/>
            <person name="Strube C."/>
            <person name="Rosa B.A."/>
            <person name="Martin J.C."/>
            <person name="Tyagi R."/>
            <person name="Choi Y.J."/>
            <person name="Wang Q."/>
            <person name="Hallsworth Pepin K."/>
            <person name="Zhang X."/>
            <person name="Ozersky P."/>
            <person name="Wilson R.K."/>
            <person name="Sternberg P.W."/>
            <person name="Gasser R.B."/>
            <person name="Mitreva M."/>
        </authorList>
    </citation>
    <scope>NUCLEOTIDE SEQUENCE [LARGE SCALE GENOMIC DNA]</scope>
    <source>
        <strain evidence="3">HannoverDv2000</strain>
    </source>
</reference>
<dbReference type="OrthoDB" id="194358at2759"/>
<organism evidence="2 3">
    <name type="scientific">Dictyocaulus viviparus</name>
    <name type="common">Bovine lungworm</name>
    <dbReference type="NCBI Taxonomy" id="29172"/>
    <lineage>
        <taxon>Eukaryota</taxon>
        <taxon>Metazoa</taxon>
        <taxon>Ecdysozoa</taxon>
        <taxon>Nematoda</taxon>
        <taxon>Chromadorea</taxon>
        <taxon>Rhabditida</taxon>
        <taxon>Rhabditina</taxon>
        <taxon>Rhabditomorpha</taxon>
        <taxon>Strongyloidea</taxon>
        <taxon>Metastrongylidae</taxon>
        <taxon>Dictyocaulus</taxon>
    </lineage>
</organism>
<dbReference type="InterPro" id="IPR002110">
    <property type="entry name" value="Ankyrin_rpt"/>
</dbReference>
<name>A0A0D8XKF3_DICVI</name>
<dbReference type="InterPro" id="IPR036770">
    <property type="entry name" value="Ankyrin_rpt-contain_sf"/>
</dbReference>
<dbReference type="PROSITE" id="PS50297">
    <property type="entry name" value="ANK_REP_REGION"/>
    <property type="match status" value="1"/>
</dbReference>
<dbReference type="EMBL" id="KN716430">
    <property type="protein sequence ID" value="KJH45050.1"/>
    <property type="molecule type" value="Genomic_DNA"/>
</dbReference>
<gene>
    <name evidence="2" type="ORF">DICVIV_08900</name>
</gene>
<evidence type="ECO:0000313" key="3">
    <source>
        <dbReference type="Proteomes" id="UP000053766"/>
    </source>
</evidence>
<dbReference type="SUPFAM" id="SSF48403">
    <property type="entry name" value="Ankyrin repeat"/>
    <property type="match status" value="1"/>
</dbReference>
<dbReference type="STRING" id="29172.A0A0D8XKF3"/>
<evidence type="ECO:0000313" key="2">
    <source>
        <dbReference type="EMBL" id="KJH45050.1"/>
    </source>
</evidence>
<evidence type="ECO:0000256" key="1">
    <source>
        <dbReference type="PROSITE-ProRule" id="PRU00023"/>
    </source>
</evidence>
<reference evidence="2 3" key="1">
    <citation type="submission" date="2013-11" db="EMBL/GenBank/DDBJ databases">
        <title>Draft genome of the bovine lungworm Dictyocaulus viviparus.</title>
        <authorList>
            <person name="Mitreva M."/>
        </authorList>
    </citation>
    <scope>NUCLEOTIDE SEQUENCE [LARGE SCALE GENOMIC DNA]</scope>
    <source>
        <strain evidence="2 3">HannoverDv2000</strain>
    </source>
</reference>
<dbReference type="Gene3D" id="1.25.40.20">
    <property type="entry name" value="Ankyrin repeat-containing domain"/>
    <property type="match status" value="1"/>
</dbReference>
<dbReference type="AlphaFoldDB" id="A0A0D8XKF3"/>
<protein>
    <submittedName>
        <fullName evidence="2">Uncharacterized protein</fullName>
    </submittedName>
</protein>
<proteinExistence type="predicted"/>
<accession>A0A0D8XKF3</accession>
<sequence length="127" mass="14501">MLSEMRTHLKFLKKPREKNESLAHSDSRGPTSEQLAWLKACRKGDVATCKKLLAVNHNLLHYVPPFHLNFSGVHIATLGKHYNLLQLFKNEGANFNVTTRSGYTALHLAAQNQDSEMIRRLIEEFES</sequence>
<feature type="repeat" description="ANK" evidence="1">
    <location>
        <begin position="101"/>
        <end position="127"/>
    </location>
</feature>
<dbReference type="PROSITE" id="PS50088">
    <property type="entry name" value="ANK_REPEAT"/>
    <property type="match status" value="1"/>
</dbReference>
<keyword evidence="1" id="KW-0040">ANK repeat</keyword>
<dbReference type="Pfam" id="PF12796">
    <property type="entry name" value="Ank_2"/>
    <property type="match status" value="1"/>
</dbReference>
<dbReference type="Proteomes" id="UP000053766">
    <property type="component" value="Unassembled WGS sequence"/>
</dbReference>